<gene>
    <name evidence="4" type="ORF">CAL29_25370</name>
</gene>
<comment type="caution">
    <text evidence="4">The sequence shown here is derived from an EMBL/GenBank/DDBJ whole genome shotgun (WGS) entry which is preliminary data.</text>
</comment>
<dbReference type="Pfam" id="PF01968">
    <property type="entry name" value="Hydantoinase_A"/>
    <property type="match status" value="1"/>
</dbReference>
<proteinExistence type="predicted"/>
<reference evidence="5" key="1">
    <citation type="submission" date="2017-05" db="EMBL/GenBank/DDBJ databases">
        <title>Complete and WGS of Bordetella genogroups.</title>
        <authorList>
            <person name="Spilker T."/>
            <person name="Lipuma J."/>
        </authorList>
    </citation>
    <scope>NUCLEOTIDE SEQUENCE [LARGE SCALE GENOMIC DNA]</scope>
    <source>
        <strain evidence="5">AU16122</strain>
    </source>
</reference>
<dbReference type="OrthoDB" id="9768323at2"/>
<dbReference type="SUPFAM" id="SSF53067">
    <property type="entry name" value="Actin-like ATPase domain"/>
    <property type="match status" value="1"/>
</dbReference>
<dbReference type="Proteomes" id="UP000216020">
    <property type="component" value="Unassembled WGS sequence"/>
</dbReference>
<protein>
    <recommendedName>
        <fullName evidence="6">Hydantoinase</fullName>
    </recommendedName>
</protein>
<feature type="domain" description="Hydantoinase A/oxoprolinase" evidence="1">
    <location>
        <begin position="267"/>
        <end position="566"/>
    </location>
</feature>
<dbReference type="AlphaFoldDB" id="A0A261S1P4"/>
<dbReference type="InterPro" id="IPR045079">
    <property type="entry name" value="Oxoprolinase-like"/>
</dbReference>
<dbReference type="GO" id="GO:0006749">
    <property type="term" value="P:glutathione metabolic process"/>
    <property type="evidence" value="ECO:0007669"/>
    <property type="project" value="TreeGrafter"/>
</dbReference>
<organism evidence="4 5">
    <name type="scientific">Bordetella genomosp. 10</name>
    <dbReference type="NCBI Taxonomy" id="1416804"/>
    <lineage>
        <taxon>Bacteria</taxon>
        <taxon>Pseudomonadati</taxon>
        <taxon>Pseudomonadota</taxon>
        <taxon>Betaproteobacteria</taxon>
        <taxon>Burkholderiales</taxon>
        <taxon>Alcaligenaceae</taxon>
        <taxon>Bordetella</taxon>
    </lineage>
</organism>
<feature type="domain" description="Acetophenone carboxylase-like C-terminal" evidence="3">
    <location>
        <begin position="581"/>
        <end position="751"/>
    </location>
</feature>
<dbReference type="EMBL" id="NEVM01000005">
    <property type="protein sequence ID" value="OZI31258.1"/>
    <property type="molecule type" value="Genomic_DNA"/>
</dbReference>
<dbReference type="PANTHER" id="PTHR11365">
    <property type="entry name" value="5-OXOPROLINASE RELATED"/>
    <property type="match status" value="1"/>
</dbReference>
<dbReference type="GO" id="GO:0017168">
    <property type="term" value="F:5-oxoprolinase (ATP-hydrolyzing) activity"/>
    <property type="evidence" value="ECO:0007669"/>
    <property type="project" value="TreeGrafter"/>
</dbReference>
<keyword evidence="5" id="KW-1185">Reference proteome</keyword>
<dbReference type="InterPro" id="IPR002821">
    <property type="entry name" value="Hydantoinase_A"/>
</dbReference>
<dbReference type="Pfam" id="PF19278">
    <property type="entry name" value="Hydant_A_C"/>
    <property type="match status" value="1"/>
</dbReference>
<sequence length="758" mass="81298">MCRAAASKARTARRGGRARFIMHESNACIRRKQFVCRPPSRYLECLHDHQPEATLEQRLDMNGTDMQCRMGVDIGGTFTDIVLVDGAGTIYSKKVLSTPHDYSEAIEDGVRALLDELKMSPASIREFAHATTVATNTIIERKGVRAALVTTKGFRDVLELGRFRTPRLYDIEFRKPEPLIERRLRFEVEERTAADGAVLAAVREQDLEDVARAIEQEGAEAVAVAFINAYANPQNERHALEYLSRRLPGVAVSASTALLPQIGEYERTSTTVVNAYVRPVVERYVDALQSRLDRMEIRAPLGIMQSSGGMAPGAVVAQRPIYIIESGPAAGVLGGQRMAERAGLGDTIVFDMGGTTAKATIIVDNQFMLCPETEVGGGAALGQRMVKGGGFPVQVPTIDIAEVGAGGGSIAALDAAGGIQVGPRSAGAAPGPICYDRGGKQPTVTDANLILGYLNPGALVGGELSLAYDKARAAIAELAQRLDVSLEQAAYGIHLIANATMLRALRGVSSEKGMDPSQFALFAIGGNGPVHAATLAESAGMNRCVIPPVAGLFSALGMLFADVEHQLVGAFYRRFADVDAPALQEAIDALANEGESLLASEGYGRPEQRSIEIRADVKYAGQTSPLSVTLPGVRADDGTLPEVLRRFEAEHQRTFGYVSPGEPLQFVSIKAVCRGIAAAQRMPASLRREGERRAPAQAREAYFGPEHGWMRTPVATRADLAGKTLQGPVIIEEYDTTSVVRPGWSARLDAVNNIVLER</sequence>
<evidence type="ECO:0000259" key="1">
    <source>
        <dbReference type="Pfam" id="PF01968"/>
    </source>
</evidence>
<evidence type="ECO:0000313" key="5">
    <source>
        <dbReference type="Proteomes" id="UP000216020"/>
    </source>
</evidence>
<dbReference type="GO" id="GO:0005829">
    <property type="term" value="C:cytosol"/>
    <property type="evidence" value="ECO:0007669"/>
    <property type="project" value="TreeGrafter"/>
</dbReference>
<name>A0A261S1P4_9BORD</name>
<evidence type="ECO:0000313" key="4">
    <source>
        <dbReference type="EMBL" id="OZI31258.1"/>
    </source>
</evidence>
<evidence type="ECO:0000259" key="3">
    <source>
        <dbReference type="Pfam" id="PF19278"/>
    </source>
</evidence>
<dbReference type="InterPro" id="IPR049517">
    <property type="entry name" value="ACX-like_C"/>
</dbReference>
<dbReference type="PANTHER" id="PTHR11365:SF23">
    <property type="entry name" value="HYPOTHETICAL 5-OXOPROLINASE (EUROFUNG)-RELATED"/>
    <property type="match status" value="1"/>
</dbReference>
<evidence type="ECO:0008006" key="6">
    <source>
        <dbReference type="Google" id="ProtNLM"/>
    </source>
</evidence>
<accession>A0A261S1P4</accession>
<dbReference type="InterPro" id="IPR008040">
    <property type="entry name" value="Hydant_A_N"/>
</dbReference>
<evidence type="ECO:0000259" key="2">
    <source>
        <dbReference type="Pfam" id="PF05378"/>
    </source>
</evidence>
<feature type="domain" description="Hydantoinase/oxoprolinase N-terminal" evidence="2">
    <location>
        <begin position="69"/>
        <end position="244"/>
    </location>
</feature>
<dbReference type="Pfam" id="PF05378">
    <property type="entry name" value="Hydant_A_N"/>
    <property type="match status" value="1"/>
</dbReference>
<dbReference type="Gene3D" id="3.30.420.40">
    <property type="match status" value="1"/>
</dbReference>
<dbReference type="InterPro" id="IPR043129">
    <property type="entry name" value="ATPase_NBD"/>
</dbReference>